<protein>
    <recommendedName>
        <fullName evidence="4">Cytoplasmic protein</fullName>
    </recommendedName>
</protein>
<dbReference type="AlphaFoldDB" id="A0A829XDW3"/>
<accession>A0A829XDW3</accession>
<organism evidence="1 3">
    <name type="scientific">Gluconobacter oxydans NBRC 3293</name>
    <dbReference type="NCBI Taxonomy" id="1315969"/>
    <lineage>
        <taxon>Bacteria</taxon>
        <taxon>Pseudomonadati</taxon>
        <taxon>Pseudomonadota</taxon>
        <taxon>Alphaproteobacteria</taxon>
        <taxon>Acetobacterales</taxon>
        <taxon>Acetobacteraceae</taxon>
        <taxon>Gluconobacter</taxon>
    </lineage>
</organism>
<proteinExistence type="predicted"/>
<comment type="caution">
    <text evidence="1">The sequence shown here is derived from an EMBL/GenBank/DDBJ whole genome shotgun (WGS) entry which is preliminary data.</text>
</comment>
<evidence type="ECO:0000313" key="1">
    <source>
        <dbReference type="EMBL" id="GEM18506.1"/>
    </source>
</evidence>
<evidence type="ECO:0008006" key="4">
    <source>
        <dbReference type="Google" id="ProtNLM"/>
    </source>
</evidence>
<dbReference type="RefSeq" id="WP_015074944.1">
    <property type="nucleotide sequence ID" value="NZ_BARJ01000014.1"/>
</dbReference>
<dbReference type="EMBL" id="BARJ01000014">
    <property type="protein sequence ID" value="GEM18506.1"/>
    <property type="molecule type" value="Genomic_DNA"/>
</dbReference>
<gene>
    <name evidence="1" type="ORF">NBRC3293_3003</name>
    <name evidence="2" type="ORF">NBRC3293_3049</name>
</gene>
<evidence type="ECO:0000313" key="2">
    <source>
        <dbReference type="EMBL" id="GEM18552.1"/>
    </source>
</evidence>
<dbReference type="InterPro" id="IPR009351">
    <property type="entry name" value="AlkZ-like"/>
</dbReference>
<sequence>MSHQNIQYISLSEAQKIAVSAQLLTRNIDKETSSQTVLEKLGCIQIDAIRAVRRSHELVFLSRGISCKETDVSTEHFETWGHAHSLMPMSLWPHMEWRRRRLRASGFIGPEVDKLVCKSVLKVISAEGPKTMTELEPSVGKGWNRASATRWACEWLLSVGDLVCTSRNSRWQRIYSLPTESIPYPIRSSRHCDDLGLRHVVDLSMRALGIATDRDVADYFKISLPEARKILIESEYERVMVEGSAAIWYISKDIEMSFSAESIVAISPLDSLVWSRGRQKNLFQRDYILESYKPKLKRKFGYFGMPVLKGHRIVGRVAPRKSGETLFIEAQEFDDSISPDEIELLLQKLSTWASCSHVIMERD</sequence>
<dbReference type="Pfam" id="PF06224">
    <property type="entry name" value="AlkZ-like"/>
    <property type="match status" value="1"/>
</dbReference>
<dbReference type="Proteomes" id="UP000484858">
    <property type="component" value="Unassembled WGS sequence"/>
</dbReference>
<reference evidence="1 3" key="1">
    <citation type="submission" date="2013-04" db="EMBL/GenBank/DDBJ databases">
        <title>Gluconobacter oxydans NBRC 3293 whole genome sequence.</title>
        <authorList>
            <person name="Matsutani M."/>
            <person name="Yakushi T."/>
            <person name="Matsushita K."/>
        </authorList>
    </citation>
    <scope>NUCLEOTIDE SEQUENCE [LARGE SCALE GENOMIC DNA]</scope>
    <source>
        <strain evidence="1 3">NBRC 3293</strain>
    </source>
</reference>
<name>A0A829XDW3_GLUOY</name>
<dbReference type="EMBL" id="BARJ01000021">
    <property type="protein sequence ID" value="GEM18552.1"/>
    <property type="molecule type" value="Genomic_DNA"/>
</dbReference>
<dbReference type="PANTHER" id="PTHR30528:SF0">
    <property type="entry name" value="CYTOPLASMIC PROTEIN"/>
    <property type="match status" value="1"/>
</dbReference>
<dbReference type="PANTHER" id="PTHR30528">
    <property type="entry name" value="CYTOPLASMIC PROTEIN"/>
    <property type="match status" value="1"/>
</dbReference>
<evidence type="ECO:0000313" key="3">
    <source>
        <dbReference type="Proteomes" id="UP000484858"/>
    </source>
</evidence>